<evidence type="ECO:0000256" key="1">
    <source>
        <dbReference type="ARBA" id="ARBA00001968"/>
    </source>
</evidence>
<dbReference type="PANTHER" id="PTHR22930">
    <property type="match status" value="1"/>
</dbReference>
<dbReference type="GO" id="GO:0046872">
    <property type="term" value="F:metal ion binding"/>
    <property type="evidence" value="ECO:0007669"/>
    <property type="project" value="UniProtKB-KW"/>
</dbReference>
<evidence type="ECO:0000256" key="5">
    <source>
        <dbReference type="ARBA" id="ARBA00022723"/>
    </source>
</evidence>
<comment type="cofactor">
    <cofactor evidence="1">
        <name>a divalent metal cation</name>
        <dbReference type="ChEBI" id="CHEBI:60240"/>
    </cofactor>
</comment>
<evidence type="ECO:0000313" key="10">
    <source>
        <dbReference type="Proteomes" id="UP000478052"/>
    </source>
</evidence>
<dbReference type="OrthoDB" id="6578142at2759"/>
<feature type="non-terminal residue" evidence="9">
    <location>
        <position position="365"/>
    </location>
</feature>
<protein>
    <submittedName>
        <fullName evidence="9">Protein ANTAGONIST OF LIKE HETEROCHROMATIN PROTEIN 1-like</fullName>
    </submittedName>
</protein>
<reference evidence="9 10" key="1">
    <citation type="submission" date="2019-08" db="EMBL/GenBank/DDBJ databases">
        <title>Whole genome of Aphis craccivora.</title>
        <authorList>
            <person name="Voronova N.V."/>
            <person name="Shulinski R.S."/>
            <person name="Bandarenka Y.V."/>
            <person name="Zhorov D.G."/>
            <person name="Warner D."/>
        </authorList>
    </citation>
    <scope>NUCLEOTIDE SEQUENCE [LARGE SCALE GENOMIC DNA]</scope>
    <source>
        <strain evidence="9">180601</strain>
        <tissue evidence="9">Whole Body</tissue>
    </source>
</reference>
<accession>A0A6G0YG73</accession>
<evidence type="ECO:0000256" key="4">
    <source>
        <dbReference type="ARBA" id="ARBA00022722"/>
    </source>
</evidence>
<dbReference type="EMBL" id="VUJU01004221">
    <property type="protein sequence ID" value="KAF0755153.1"/>
    <property type="molecule type" value="Genomic_DNA"/>
</dbReference>
<dbReference type="Proteomes" id="UP000478052">
    <property type="component" value="Unassembled WGS sequence"/>
</dbReference>
<comment type="caution">
    <text evidence="9">The sequence shown here is derived from an EMBL/GenBank/DDBJ whole genome shotgun (WGS) entry which is preliminary data.</text>
</comment>
<evidence type="ECO:0000256" key="3">
    <source>
        <dbReference type="ARBA" id="ARBA00006958"/>
    </source>
</evidence>
<dbReference type="GO" id="GO:0016787">
    <property type="term" value="F:hydrolase activity"/>
    <property type="evidence" value="ECO:0007669"/>
    <property type="project" value="UniProtKB-KW"/>
</dbReference>
<proteinExistence type="inferred from homology"/>
<dbReference type="PANTHER" id="PTHR22930:SF284">
    <property type="entry name" value="DDE TNP4 DOMAIN-CONTAINING PROTEIN"/>
    <property type="match status" value="1"/>
</dbReference>
<keyword evidence="6" id="KW-0378">Hydrolase</keyword>
<evidence type="ECO:0000256" key="6">
    <source>
        <dbReference type="ARBA" id="ARBA00022801"/>
    </source>
</evidence>
<keyword evidence="4" id="KW-0540">Nuclease</keyword>
<evidence type="ECO:0000256" key="7">
    <source>
        <dbReference type="ARBA" id="ARBA00023242"/>
    </source>
</evidence>
<dbReference type="Pfam" id="PF13359">
    <property type="entry name" value="DDE_Tnp_4"/>
    <property type="match status" value="1"/>
</dbReference>
<evidence type="ECO:0000259" key="8">
    <source>
        <dbReference type="Pfam" id="PF13359"/>
    </source>
</evidence>
<dbReference type="AlphaFoldDB" id="A0A6G0YG73"/>
<dbReference type="InterPro" id="IPR045249">
    <property type="entry name" value="HARBI1-like"/>
</dbReference>
<dbReference type="InterPro" id="IPR027806">
    <property type="entry name" value="HARBI1_dom"/>
</dbReference>
<comment type="similarity">
    <text evidence="3">Belongs to the HARBI1 family.</text>
</comment>
<gene>
    <name evidence="9" type="ORF">FWK35_00011543</name>
</gene>
<dbReference type="GO" id="GO:0005634">
    <property type="term" value="C:nucleus"/>
    <property type="evidence" value="ECO:0007669"/>
    <property type="project" value="UniProtKB-SubCell"/>
</dbReference>
<evidence type="ECO:0000313" key="9">
    <source>
        <dbReference type="EMBL" id="KAF0755153.1"/>
    </source>
</evidence>
<sequence length="365" mass="42364">MKEWLKKRNTFSHHNLLDELRLSSPSDYRNYLRMDYTTFSELLNMITPMIEKQYTCMREPISPAQRLSSTLRCLATGVNFEELKFISAIAPQTIRKIIIETCEAIITVSKFIFNSLKKCLQFKKNGKLFLITLNQNGILIIVWGAIDGKQIEIIRSQESGSIVLMAIANANYEFIMVDIVSNGRVSDAGNPEPDYLPGISDKFPYVFVADDAFPLSNNLMKPYPHRNLSQEKRIFNYRLLRALRIIENFFGILASRFRILLKTINLCPEKTTIIVRVCCHLHNFLRQRKMETFLNDSVDFENILTGYVEPGSWRNQDEQFGQLQPYQGRNSSVTAKEIRDKFCDYFNNAGAYHYFKLLITYSCVF</sequence>
<keyword evidence="7" id="KW-0539">Nucleus</keyword>
<keyword evidence="5" id="KW-0479">Metal-binding</keyword>
<comment type="subcellular location">
    <subcellularLocation>
        <location evidence="2">Nucleus</location>
    </subcellularLocation>
</comment>
<organism evidence="9 10">
    <name type="scientific">Aphis craccivora</name>
    <name type="common">Cowpea aphid</name>
    <dbReference type="NCBI Taxonomy" id="307492"/>
    <lineage>
        <taxon>Eukaryota</taxon>
        <taxon>Metazoa</taxon>
        <taxon>Ecdysozoa</taxon>
        <taxon>Arthropoda</taxon>
        <taxon>Hexapoda</taxon>
        <taxon>Insecta</taxon>
        <taxon>Pterygota</taxon>
        <taxon>Neoptera</taxon>
        <taxon>Paraneoptera</taxon>
        <taxon>Hemiptera</taxon>
        <taxon>Sternorrhyncha</taxon>
        <taxon>Aphidomorpha</taxon>
        <taxon>Aphidoidea</taxon>
        <taxon>Aphididae</taxon>
        <taxon>Aphidini</taxon>
        <taxon>Aphis</taxon>
        <taxon>Aphis</taxon>
    </lineage>
</organism>
<keyword evidence="10" id="KW-1185">Reference proteome</keyword>
<name>A0A6G0YG73_APHCR</name>
<dbReference type="GO" id="GO:0004518">
    <property type="term" value="F:nuclease activity"/>
    <property type="evidence" value="ECO:0007669"/>
    <property type="project" value="UniProtKB-KW"/>
</dbReference>
<feature type="domain" description="DDE Tnp4" evidence="8">
    <location>
        <begin position="161"/>
        <end position="283"/>
    </location>
</feature>
<evidence type="ECO:0000256" key="2">
    <source>
        <dbReference type="ARBA" id="ARBA00004123"/>
    </source>
</evidence>